<dbReference type="Pfam" id="PF14388">
    <property type="entry name" value="DUF4419"/>
    <property type="match status" value="1"/>
</dbReference>
<organism evidence="2 3">
    <name type="scientific">Didymella pomorum</name>
    <dbReference type="NCBI Taxonomy" id="749634"/>
    <lineage>
        <taxon>Eukaryota</taxon>
        <taxon>Fungi</taxon>
        <taxon>Dikarya</taxon>
        <taxon>Ascomycota</taxon>
        <taxon>Pezizomycotina</taxon>
        <taxon>Dothideomycetes</taxon>
        <taxon>Pleosporomycetidae</taxon>
        <taxon>Pleosporales</taxon>
        <taxon>Pleosporineae</taxon>
        <taxon>Didymellaceae</taxon>
        <taxon>Didymella</taxon>
    </lineage>
</organism>
<dbReference type="PANTHER" id="PTHR31252:SF11">
    <property type="entry name" value="DUF4419 DOMAIN-CONTAINING PROTEIN"/>
    <property type="match status" value="1"/>
</dbReference>
<dbReference type="AlphaFoldDB" id="A0A9W8ZM52"/>
<dbReference type="Gene3D" id="1.20.120.1060">
    <property type="match status" value="1"/>
</dbReference>
<feature type="region of interest" description="Disordered" evidence="1">
    <location>
        <begin position="339"/>
        <end position="377"/>
    </location>
</feature>
<proteinExistence type="predicted"/>
<accession>A0A9W8ZM52</accession>
<dbReference type="EMBL" id="JAPEVA010000003">
    <property type="protein sequence ID" value="KAJ4412291.1"/>
    <property type="molecule type" value="Genomic_DNA"/>
</dbReference>
<feature type="compositionally biased region" description="Basic and acidic residues" evidence="1">
    <location>
        <begin position="351"/>
        <end position="360"/>
    </location>
</feature>
<comment type="caution">
    <text evidence="2">The sequence shown here is derived from an EMBL/GenBank/DDBJ whole genome shotgun (WGS) entry which is preliminary data.</text>
</comment>
<gene>
    <name evidence="2" type="ORF">N0V91_000762</name>
</gene>
<evidence type="ECO:0000313" key="2">
    <source>
        <dbReference type="EMBL" id="KAJ4412291.1"/>
    </source>
</evidence>
<dbReference type="Proteomes" id="UP001140510">
    <property type="component" value="Unassembled WGS sequence"/>
</dbReference>
<dbReference type="OrthoDB" id="9978173at2759"/>
<sequence length="391" mass="43616">MPVTITTADHASRTWQTAKATTSSELFESASSSEFKKSKQILQSSFSEKELQEAHVSPSNNGLVYAAYYAYNHHHHLTIRPEDVWFAILSQLNFYINAHAEELRDYFVAHEGQKKLTVYAVGTLQTVDVGGLAQHMTKLIHENVKDSDLKAWIMPDFTTTTDSDRSVAAVLMMGTLQKYFSYGMSLLCGIPSVTLLGEREDWQKIHNKLNKLSEFGEEPTNFAEQLRPILRNFISMFDADAKSNPGLQAFWGRIADKHSMGSGPTWFSGWITTFCMWNEDGKLINRIRYDSDLELDGVKYGRIDIEEIPSGVASVPVKVDDNGIKYNTKMIAGSLGIQAASSGQQTDPDDDHAYNRKGREVTGYTPASGTGEPGLDSLQPATGWIMYEVTE</sequence>
<evidence type="ECO:0000256" key="1">
    <source>
        <dbReference type="SAM" id="MobiDB-lite"/>
    </source>
</evidence>
<dbReference type="InterPro" id="IPR025533">
    <property type="entry name" value="DUF4419"/>
</dbReference>
<reference evidence="2" key="1">
    <citation type="submission" date="2022-10" db="EMBL/GenBank/DDBJ databases">
        <title>Tapping the CABI collections for fungal endophytes: first genome assemblies for Collariella, Neodidymelliopsis, Ascochyta clinopodiicola, Didymella pomorum, Didymosphaeria variabile, Neocosmospora piperis and Neocucurbitaria cava.</title>
        <authorList>
            <person name="Hill R."/>
        </authorList>
    </citation>
    <scope>NUCLEOTIDE SEQUENCE</scope>
    <source>
        <strain evidence="2">IMI 355091</strain>
    </source>
</reference>
<name>A0A9W8ZM52_9PLEO</name>
<keyword evidence="3" id="KW-1185">Reference proteome</keyword>
<protein>
    <submittedName>
        <fullName evidence="2">Uncharacterized protein</fullName>
    </submittedName>
</protein>
<dbReference type="PANTHER" id="PTHR31252">
    <property type="entry name" value="DUF4419 DOMAIN-CONTAINING PROTEIN"/>
    <property type="match status" value="1"/>
</dbReference>
<evidence type="ECO:0000313" key="3">
    <source>
        <dbReference type="Proteomes" id="UP001140510"/>
    </source>
</evidence>